<evidence type="ECO:0000313" key="4">
    <source>
        <dbReference type="Proteomes" id="UP000722485"/>
    </source>
</evidence>
<dbReference type="AlphaFoldDB" id="A0A9P5L9Z8"/>
<evidence type="ECO:0000256" key="1">
    <source>
        <dbReference type="SAM" id="MobiDB-lite"/>
    </source>
</evidence>
<dbReference type="OrthoDB" id="5244978at2759"/>
<protein>
    <submittedName>
        <fullName evidence="3">Uncharacterized protein</fullName>
    </submittedName>
</protein>
<gene>
    <name evidence="3" type="ORF">G7Z17_g13041</name>
</gene>
<dbReference type="Proteomes" id="UP000722485">
    <property type="component" value="Unassembled WGS sequence"/>
</dbReference>
<comment type="caution">
    <text evidence="3">The sequence shown here is derived from an EMBL/GenBank/DDBJ whole genome shotgun (WGS) entry which is preliminary data.</text>
</comment>
<dbReference type="EMBL" id="JAANBB010000670">
    <property type="protein sequence ID" value="KAF7536463.1"/>
    <property type="molecule type" value="Genomic_DNA"/>
</dbReference>
<feature type="compositionally biased region" description="Polar residues" evidence="1">
    <location>
        <begin position="120"/>
        <end position="140"/>
    </location>
</feature>
<feature type="transmembrane region" description="Helical" evidence="2">
    <location>
        <begin position="206"/>
        <end position="227"/>
    </location>
</feature>
<proteinExistence type="predicted"/>
<feature type="region of interest" description="Disordered" evidence="1">
    <location>
        <begin position="91"/>
        <end position="193"/>
    </location>
</feature>
<feature type="compositionally biased region" description="Polar residues" evidence="1">
    <location>
        <begin position="422"/>
        <end position="432"/>
    </location>
</feature>
<accession>A0A9P5L9Z8</accession>
<organism evidence="3 4">
    <name type="scientific">Cylindrodendrum hubeiense</name>
    <dbReference type="NCBI Taxonomy" id="595255"/>
    <lineage>
        <taxon>Eukaryota</taxon>
        <taxon>Fungi</taxon>
        <taxon>Dikarya</taxon>
        <taxon>Ascomycota</taxon>
        <taxon>Pezizomycotina</taxon>
        <taxon>Sordariomycetes</taxon>
        <taxon>Hypocreomycetidae</taxon>
        <taxon>Hypocreales</taxon>
        <taxon>Nectriaceae</taxon>
        <taxon>Cylindrodendrum</taxon>
    </lineage>
</organism>
<feature type="compositionally biased region" description="Basic and acidic residues" evidence="1">
    <location>
        <begin position="108"/>
        <end position="118"/>
    </location>
</feature>
<keyword evidence="2" id="KW-0812">Transmembrane</keyword>
<sequence>MSVQSDLNTAWERDCAAHEWGFIAADVDDPPHCVSECRERFLRAMLPKDETFGRLCEVFEDRDHMDKEQPFRFLYCCDSQLCGVDNLAEIGKDHPGPPDSTYTCSHDSAYEGDSRCQKESPYTVSDDVLSSESVANSPTASPAEYATPGGNAVTETLASTSASVTSPMPEQTYSRITDPSLGASMDPSDVEGKVENERGLTTGVKVTIGLTTIIAIAIIATLAICLLRRRSRKGDIRGKIKHPSSPAPAGSPTPLVSPALSHAEADGVQLTTSHTDANGVQLTPPARLRERRLLPTLMNQRFSQSGKSPNLPGFPMSPLYSPTTGRLTPRHERTPKIRNGVNAVAVPRIVMTAPDGGWMNQEKYPSALGRESPTSASNAGPQVGYNNGSPTRHPRSHERIVNIPELISPGPPPNRALPSTPPNGSRSPTSIASRPDDADVAYGVSLQHPAQLHALSQDSQELCDMTEDYARESHNSWGSWGGGGPGVSVSSLNKGRSTRSPAMEEAELERLGGRY</sequence>
<feature type="compositionally biased region" description="Pro residues" evidence="1">
    <location>
        <begin position="409"/>
        <end position="421"/>
    </location>
</feature>
<keyword evidence="4" id="KW-1185">Reference proteome</keyword>
<feature type="compositionally biased region" description="Polar residues" evidence="1">
    <location>
        <begin position="372"/>
        <end position="390"/>
    </location>
</feature>
<name>A0A9P5L9Z8_9HYPO</name>
<feature type="compositionally biased region" description="Polar residues" evidence="1">
    <location>
        <begin position="153"/>
        <end position="177"/>
    </location>
</feature>
<reference evidence="3" key="1">
    <citation type="submission" date="2020-03" db="EMBL/GenBank/DDBJ databases">
        <title>Draft Genome Sequence of Cylindrodendrum hubeiense.</title>
        <authorList>
            <person name="Buettner E."/>
            <person name="Kellner H."/>
        </authorList>
    </citation>
    <scope>NUCLEOTIDE SEQUENCE</scope>
    <source>
        <strain evidence="3">IHI 201604</strain>
    </source>
</reference>
<feature type="region of interest" description="Disordered" evidence="1">
    <location>
        <begin position="302"/>
        <end position="332"/>
    </location>
</feature>
<feature type="region of interest" description="Disordered" evidence="1">
    <location>
        <begin position="473"/>
        <end position="515"/>
    </location>
</feature>
<keyword evidence="2" id="KW-0472">Membrane</keyword>
<keyword evidence="2" id="KW-1133">Transmembrane helix</keyword>
<evidence type="ECO:0000313" key="3">
    <source>
        <dbReference type="EMBL" id="KAF7536463.1"/>
    </source>
</evidence>
<feature type="region of interest" description="Disordered" evidence="1">
    <location>
        <begin position="357"/>
        <end position="436"/>
    </location>
</feature>
<evidence type="ECO:0000256" key="2">
    <source>
        <dbReference type="SAM" id="Phobius"/>
    </source>
</evidence>